<protein>
    <submittedName>
        <fullName evidence="2">Dabb family protein</fullName>
    </submittedName>
</protein>
<dbReference type="EMBL" id="JBHIRY010000030">
    <property type="protein sequence ID" value="MFB5763173.1"/>
    <property type="molecule type" value="Genomic_DNA"/>
</dbReference>
<sequence length="104" mass="12212">MVWQLELTYWRVYYDLTKLKNRNEETINNVKNKLLGMKGKIEHLKDLSVGVDFTHTQISYDIAMVAQFNSKEDFNAYLAHPAHLEVAKYIFGVQEKVVTVNYEI</sequence>
<dbReference type="PROSITE" id="PS51502">
    <property type="entry name" value="S_R_A_B_BARREL"/>
    <property type="match status" value="1"/>
</dbReference>
<gene>
    <name evidence="2" type="ORF">ACE5LO_22610</name>
</gene>
<name>A0ABV5C6M7_9BACL</name>
<dbReference type="Pfam" id="PF07876">
    <property type="entry name" value="Dabb"/>
    <property type="match status" value="1"/>
</dbReference>
<dbReference type="InterPro" id="IPR011008">
    <property type="entry name" value="Dimeric_a/b-barrel"/>
</dbReference>
<feature type="domain" description="Stress-response A/B barrel" evidence="1">
    <location>
        <begin position="1"/>
        <end position="102"/>
    </location>
</feature>
<dbReference type="SUPFAM" id="SSF54909">
    <property type="entry name" value="Dimeric alpha+beta barrel"/>
    <property type="match status" value="1"/>
</dbReference>
<dbReference type="PANTHER" id="PTHR37832:SF1">
    <property type="entry name" value="STRESS-RESPONSE A_B BARREL DOMAIN-CONTAINING PROTEIN"/>
    <property type="match status" value="1"/>
</dbReference>
<keyword evidence="3" id="KW-1185">Reference proteome</keyword>
<evidence type="ECO:0000313" key="3">
    <source>
        <dbReference type="Proteomes" id="UP001580430"/>
    </source>
</evidence>
<proteinExistence type="predicted"/>
<evidence type="ECO:0000313" key="2">
    <source>
        <dbReference type="EMBL" id="MFB5763173.1"/>
    </source>
</evidence>
<dbReference type="PANTHER" id="PTHR37832">
    <property type="entry name" value="BLL2683 PROTEIN"/>
    <property type="match status" value="1"/>
</dbReference>
<dbReference type="RefSeq" id="WP_375522243.1">
    <property type="nucleotide sequence ID" value="NZ_JBHIRY010000030.1"/>
</dbReference>
<dbReference type="SMART" id="SM00886">
    <property type="entry name" value="Dabb"/>
    <property type="match status" value="1"/>
</dbReference>
<reference evidence="2 3" key="1">
    <citation type="submission" date="2024-09" db="EMBL/GenBank/DDBJ databases">
        <title>Paenibacillus zeirhizospherea sp. nov., isolated from surface of the maize (Zea mays) roots in a horticulture field, Hungary.</title>
        <authorList>
            <person name="Marton D."/>
            <person name="Farkas M."/>
            <person name="Bedics A."/>
            <person name="Toth E."/>
            <person name="Tancsics A."/>
            <person name="Boka K."/>
            <person name="Marati G."/>
            <person name="Kriszt B."/>
            <person name="Cserhati M."/>
        </authorList>
    </citation>
    <scope>NUCLEOTIDE SEQUENCE [LARGE SCALE GENOMIC DNA]</scope>
    <source>
        <strain evidence="2 3">JCM 18446</strain>
    </source>
</reference>
<dbReference type="Gene3D" id="3.30.70.100">
    <property type="match status" value="1"/>
</dbReference>
<dbReference type="Proteomes" id="UP001580430">
    <property type="component" value="Unassembled WGS sequence"/>
</dbReference>
<organism evidence="2 3">
    <name type="scientific">Paenibacillus medicaginis</name>
    <dbReference type="NCBI Taxonomy" id="1470560"/>
    <lineage>
        <taxon>Bacteria</taxon>
        <taxon>Bacillati</taxon>
        <taxon>Bacillota</taxon>
        <taxon>Bacilli</taxon>
        <taxon>Bacillales</taxon>
        <taxon>Paenibacillaceae</taxon>
        <taxon>Paenibacillus</taxon>
    </lineage>
</organism>
<comment type="caution">
    <text evidence="2">The sequence shown here is derived from an EMBL/GenBank/DDBJ whole genome shotgun (WGS) entry which is preliminary data.</text>
</comment>
<evidence type="ECO:0000259" key="1">
    <source>
        <dbReference type="PROSITE" id="PS51502"/>
    </source>
</evidence>
<dbReference type="InterPro" id="IPR013097">
    <property type="entry name" value="Dabb"/>
</dbReference>
<accession>A0ABV5C6M7</accession>